<protein>
    <submittedName>
        <fullName evidence="5">Glycosyltransferase family 4 protein</fullName>
    </submittedName>
</protein>
<dbReference type="AlphaFoldDB" id="A0A7G6Y9D5"/>
<dbReference type="PANTHER" id="PTHR46401:SF2">
    <property type="entry name" value="GLYCOSYLTRANSFERASE WBBK-RELATED"/>
    <property type="match status" value="1"/>
</dbReference>
<evidence type="ECO:0000256" key="1">
    <source>
        <dbReference type="ARBA" id="ARBA00022676"/>
    </source>
</evidence>
<dbReference type="CDD" id="cd03809">
    <property type="entry name" value="GT4_MtfB-like"/>
    <property type="match status" value="1"/>
</dbReference>
<keyword evidence="1" id="KW-0328">Glycosyltransferase</keyword>
<dbReference type="RefSeq" id="WP_185278266.1">
    <property type="nucleotide sequence ID" value="NZ_CP043641.1"/>
</dbReference>
<feature type="domain" description="Glycosyltransferase subfamily 4-like N-terminal" evidence="4">
    <location>
        <begin position="17"/>
        <end position="175"/>
    </location>
</feature>
<evidence type="ECO:0000259" key="4">
    <source>
        <dbReference type="Pfam" id="PF13439"/>
    </source>
</evidence>
<feature type="domain" description="Glycosyl transferase family 1" evidence="3">
    <location>
        <begin position="199"/>
        <end position="355"/>
    </location>
</feature>
<dbReference type="Proteomes" id="UP000515511">
    <property type="component" value="Chromosome"/>
</dbReference>
<evidence type="ECO:0000313" key="6">
    <source>
        <dbReference type="Proteomes" id="UP000515511"/>
    </source>
</evidence>
<name>A0A7G6Y9D5_9MICO</name>
<organism evidence="5 6">
    <name type="scientific">Leifsonia shinshuensis</name>
    <dbReference type="NCBI Taxonomy" id="150026"/>
    <lineage>
        <taxon>Bacteria</taxon>
        <taxon>Bacillati</taxon>
        <taxon>Actinomycetota</taxon>
        <taxon>Actinomycetes</taxon>
        <taxon>Micrococcales</taxon>
        <taxon>Microbacteriaceae</taxon>
        <taxon>Leifsonia</taxon>
    </lineage>
</organism>
<gene>
    <name evidence="5" type="ORF">F1C12_08120</name>
</gene>
<evidence type="ECO:0000259" key="3">
    <source>
        <dbReference type="Pfam" id="PF00534"/>
    </source>
</evidence>
<dbReference type="InterPro" id="IPR028098">
    <property type="entry name" value="Glyco_trans_4-like_N"/>
</dbReference>
<evidence type="ECO:0000256" key="2">
    <source>
        <dbReference type="ARBA" id="ARBA00022679"/>
    </source>
</evidence>
<dbReference type="EMBL" id="CP043641">
    <property type="protein sequence ID" value="QNE35100.1"/>
    <property type="molecule type" value="Genomic_DNA"/>
</dbReference>
<dbReference type="Pfam" id="PF13439">
    <property type="entry name" value="Glyco_transf_4"/>
    <property type="match status" value="1"/>
</dbReference>
<dbReference type="SUPFAM" id="SSF53756">
    <property type="entry name" value="UDP-Glycosyltransferase/glycogen phosphorylase"/>
    <property type="match status" value="1"/>
</dbReference>
<dbReference type="GO" id="GO:0009103">
    <property type="term" value="P:lipopolysaccharide biosynthetic process"/>
    <property type="evidence" value="ECO:0007669"/>
    <property type="project" value="TreeGrafter"/>
</dbReference>
<proteinExistence type="predicted"/>
<sequence>MTTLSVVVDELTSAETGGARRYTEELTRQLIATAPAGCEVRAYVSNVPDEQLDELRAALPGLADLVRLPLARRELSLAWQSGIAVGGVRGMVHAPSLLAPLRKHDTLNDGDQVAVTIHDALAWTHPESLGATTVMWTKSMAKRARKHADAIVVPTHAVANSLADSLDFGDRIRVIGGAPATTLRLPADADERAARLGLPPEYAFTLGSIMPRKGIAPLIRAVARPEAHDIPLLIAGPDRYGDGTATGVAAAAGLPEDRVRALGRLDDADLAVVLDRATLFVYPSLAEGFGLPIVEAFKFGLPVIHSDDPALVEVAAGASLVVERPASAEDDGGYSERLAGAIGRVLDDGDLRGRLGVLASDRARAFSWRDSAERVWQLHADL</sequence>
<dbReference type="InterPro" id="IPR001296">
    <property type="entry name" value="Glyco_trans_1"/>
</dbReference>
<dbReference type="GO" id="GO:0016757">
    <property type="term" value="F:glycosyltransferase activity"/>
    <property type="evidence" value="ECO:0007669"/>
    <property type="project" value="UniProtKB-KW"/>
</dbReference>
<evidence type="ECO:0000313" key="5">
    <source>
        <dbReference type="EMBL" id="QNE35100.1"/>
    </source>
</evidence>
<dbReference type="KEGG" id="lse:F1C12_08120"/>
<dbReference type="Pfam" id="PF00534">
    <property type="entry name" value="Glycos_transf_1"/>
    <property type="match status" value="1"/>
</dbReference>
<dbReference type="Gene3D" id="3.40.50.2000">
    <property type="entry name" value="Glycogen Phosphorylase B"/>
    <property type="match status" value="2"/>
</dbReference>
<reference evidence="6" key="1">
    <citation type="submission" date="2019-09" db="EMBL/GenBank/DDBJ databases">
        <title>Antimicrobial potential of Antarctic Bacteria.</title>
        <authorList>
            <person name="Benaud N."/>
            <person name="Edwards R.J."/>
            <person name="Ferrari B.C."/>
        </authorList>
    </citation>
    <scope>NUCLEOTIDE SEQUENCE [LARGE SCALE GENOMIC DNA]</scope>
    <source>
        <strain evidence="6">INR9</strain>
    </source>
</reference>
<keyword evidence="2 5" id="KW-0808">Transferase</keyword>
<accession>A0A7G6Y9D5</accession>
<dbReference type="PANTHER" id="PTHR46401">
    <property type="entry name" value="GLYCOSYLTRANSFERASE WBBK-RELATED"/>
    <property type="match status" value="1"/>
</dbReference>